<dbReference type="InterPro" id="IPR044653">
    <property type="entry name" value="AZF1/2/3-like"/>
</dbReference>
<keyword evidence="4" id="KW-0862">Zinc</keyword>
<dbReference type="Pfam" id="PF13912">
    <property type="entry name" value="zf-C2H2_6"/>
    <property type="match status" value="2"/>
</dbReference>
<evidence type="ECO:0000259" key="9">
    <source>
        <dbReference type="PROSITE" id="PS50157"/>
    </source>
</evidence>
<dbReference type="EMBL" id="WHWC01000015">
    <property type="protein sequence ID" value="KAG8368480.1"/>
    <property type="molecule type" value="Genomic_DNA"/>
</dbReference>
<dbReference type="Proteomes" id="UP000826271">
    <property type="component" value="Unassembled WGS sequence"/>
</dbReference>
<keyword evidence="1" id="KW-0479">Metal-binding</keyword>
<keyword evidence="3 7" id="KW-0863">Zinc-finger</keyword>
<name>A0AAV6WI08_9LAMI</name>
<dbReference type="AlphaFoldDB" id="A0AAV6WI08"/>
<feature type="region of interest" description="Disordered" evidence="8">
    <location>
        <begin position="155"/>
        <end position="197"/>
    </location>
</feature>
<keyword evidence="2" id="KW-0677">Repeat</keyword>
<dbReference type="GO" id="GO:0008270">
    <property type="term" value="F:zinc ion binding"/>
    <property type="evidence" value="ECO:0007669"/>
    <property type="project" value="UniProtKB-KW"/>
</dbReference>
<dbReference type="PANTHER" id="PTHR45988:SF1">
    <property type="entry name" value="ZINC FINGER PROTEIN AZF2"/>
    <property type="match status" value="1"/>
</dbReference>
<dbReference type="PANTHER" id="PTHR45988">
    <property type="entry name" value="C2H2 TYPE ZINC FINGER TRANSCRIPTION FACTOR FAMILY-RELATED"/>
    <property type="match status" value="1"/>
</dbReference>
<proteinExistence type="predicted"/>
<dbReference type="PROSITE" id="PS00028">
    <property type="entry name" value="ZINC_FINGER_C2H2_1"/>
    <property type="match status" value="2"/>
</dbReference>
<evidence type="ECO:0000256" key="5">
    <source>
        <dbReference type="ARBA" id="ARBA00023015"/>
    </source>
</evidence>
<accession>A0AAV6WI08</accession>
<dbReference type="GO" id="GO:0005634">
    <property type="term" value="C:nucleus"/>
    <property type="evidence" value="ECO:0007669"/>
    <property type="project" value="TreeGrafter"/>
</dbReference>
<evidence type="ECO:0000256" key="6">
    <source>
        <dbReference type="ARBA" id="ARBA00023163"/>
    </source>
</evidence>
<dbReference type="PROSITE" id="PS50157">
    <property type="entry name" value="ZINC_FINGER_C2H2_2"/>
    <property type="match status" value="2"/>
</dbReference>
<sequence>MALEVMNTPAAGLKPAPPRRSHEIEDHGSRKAKRSKRSPRCYDESDEANLAGCLVMLARSGGGLYPSYSSAAIPTGEVKKQPQSTINSHPCNVCGKTFPSYQALGGHKTTHREKPSTATAATSDEIIKTSATAAVSGGRVHECSICHKTFPTGQALGGHKRKHYEGNKNDTTSSSDVGEGSSGVASSSDGGAPIHGEDQKTSIIQTLDLNSPPSTGLDLTLKLSIF</sequence>
<dbReference type="InterPro" id="IPR013087">
    <property type="entry name" value="Znf_C2H2_type"/>
</dbReference>
<protein>
    <recommendedName>
        <fullName evidence="9">C2H2-type domain-containing protein</fullName>
    </recommendedName>
</protein>
<reference evidence="10" key="1">
    <citation type="submission" date="2019-10" db="EMBL/GenBank/DDBJ databases">
        <authorList>
            <person name="Zhang R."/>
            <person name="Pan Y."/>
            <person name="Wang J."/>
            <person name="Ma R."/>
            <person name="Yu S."/>
        </authorList>
    </citation>
    <scope>NUCLEOTIDE SEQUENCE</scope>
    <source>
        <strain evidence="10">LA-IB0</strain>
        <tissue evidence="10">Leaf</tissue>
    </source>
</reference>
<keyword evidence="5" id="KW-0805">Transcription regulation</keyword>
<evidence type="ECO:0000256" key="3">
    <source>
        <dbReference type="ARBA" id="ARBA00022771"/>
    </source>
</evidence>
<dbReference type="Gene3D" id="3.30.160.60">
    <property type="entry name" value="Classic Zinc Finger"/>
    <property type="match status" value="1"/>
</dbReference>
<keyword evidence="11" id="KW-1185">Reference proteome</keyword>
<feature type="domain" description="C2H2-type" evidence="9">
    <location>
        <begin position="89"/>
        <end position="116"/>
    </location>
</feature>
<comment type="caution">
    <text evidence="10">The sequence shown here is derived from an EMBL/GenBank/DDBJ whole genome shotgun (WGS) entry which is preliminary data.</text>
</comment>
<dbReference type="SUPFAM" id="SSF57667">
    <property type="entry name" value="beta-beta-alpha zinc fingers"/>
    <property type="match status" value="1"/>
</dbReference>
<feature type="compositionally biased region" description="Basic residues" evidence="8">
    <location>
        <begin position="30"/>
        <end position="39"/>
    </location>
</feature>
<evidence type="ECO:0000256" key="4">
    <source>
        <dbReference type="ARBA" id="ARBA00022833"/>
    </source>
</evidence>
<feature type="region of interest" description="Disordered" evidence="8">
    <location>
        <begin position="1"/>
        <end position="43"/>
    </location>
</feature>
<feature type="compositionally biased region" description="Low complexity" evidence="8">
    <location>
        <begin position="173"/>
        <end position="192"/>
    </location>
</feature>
<evidence type="ECO:0000256" key="7">
    <source>
        <dbReference type="PROSITE-ProRule" id="PRU00042"/>
    </source>
</evidence>
<dbReference type="InterPro" id="IPR036236">
    <property type="entry name" value="Znf_C2H2_sf"/>
</dbReference>
<evidence type="ECO:0000313" key="11">
    <source>
        <dbReference type="Proteomes" id="UP000826271"/>
    </source>
</evidence>
<organism evidence="10 11">
    <name type="scientific">Buddleja alternifolia</name>
    <dbReference type="NCBI Taxonomy" id="168488"/>
    <lineage>
        <taxon>Eukaryota</taxon>
        <taxon>Viridiplantae</taxon>
        <taxon>Streptophyta</taxon>
        <taxon>Embryophyta</taxon>
        <taxon>Tracheophyta</taxon>
        <taxon>Spermatophyta</taxon>
        <taxon>Magnoliopsida</taxon>
        <taxon>eudicotyledons</taxon>
        <taxon>Gunneridae</taxon>
        <taxon>Pentapetalae</taxon>
        <taxon>asterids</taxon>
        <taxon>lamiids</taxon>
        <taxon>Lamiales</taxon>
        <taxon>Scrophulariaceae</taxon>
        <taxon>Buddlejeae</taxon>
        <taxon>Buddleja</taxon>
    </lineage>
</organism>
<dbReference type="GO" id="GO:0003700">
    <property type="term" value="F:DNA-binding transcription factor activity"/>
    <property type="evidence" value="ECO:0007669"/>
    <property type="project" value="InterPro"/>
</dbReference>
<evidence type="ECO:0000256" key="8">
    <source>
        <dbReference type="SAM" id="MobiDB-lite"/>
    </source>
</evidence>
<dbReference type="SMART" id="SM00355">
    <property type="entry name" value="ZnF_C2H2"/>
    <property type="match status" value="2"/>
</dbReference>
<evidence type="ECO:0000256" key="1">
    <source>
        <dbReference type="ARBA" id="ARBA00022723"/>
    </source>
</evidence>
<evidence type="ECO:0000313" key="10">
    <source>
        <dbReference type="EMBL" id="KAG8368480.1"/>
    </source>
</evidence>
<dbReference type="GO" id="GO:0000976">
    <property type="term" value="F:transcription cis-regulatory region binding"/>
    <property type="evidence" value="ECO:0007669"/>
    <property type="project" value="TreeGrafter"/>
</dbReference>
<evidence type="ECO:0000256" key="2">
    <source>
        <dbReference type="ARBA" id="ARBA00022737"/>
    </source>
</evidence>
<feature type="compositionally biased region" description="Basic and acidic residues" evidence="8">
    <location>
        <begin position="20"/>
        <end position="29"/>
    </location>
</feature>
<keyword evidence="6" id="KW-0804">Transcription</keyword>
<feature type="domain" description="C2H2-type" evidence="9">
    <location>
        <begin position="141"/>
        <end position="168"/>
    </location>
</feature>
<gene>
    <name evidence="10" type="ORF">BUALT_Bualt15G0049800</name>
</gene>